<sequence>MKAFQVSKLAHPSNISPYDSPTRVSAVGNGLTLMAIRSDIPIPKADGSKGQVLLDVHAAALNFFDILQSQGLYQTKPPLPFVLGAEVAGTISKTSPIPEGCPFKPGVDRVFGITQGAYAEHVVAEWKRLMPIPPNLSMAQASTVPLTATTSYLGIVIKGQAKPGEWVLVHGAAGGVGLAACQIAKAVGCKVIAAASTDAKRQFCVDKGGVDEVVDYTKDGWQNEVKRITGGRGVDIVYDPVGLVIPSLKCVAANARILVIGFAGGTIEKIPANLLLLKQASAVGVFWGATTEKDPETATQVTKGVFKLLSTNEIRPVVHSTTYRGPGEVLKGLKDIENRKIWGKGVVVIREEDGALKAKL</sequence>
<dbReference type="OrthoDB" id="10257049at2759"/>
<proteinExistence type="predicted"/>
<dbReference type="GO" id="GO:0016491">
    <property type="term" value="F:oxidoreductase activity"/>
    <property type="evidence" value="ECO:0007669"/>
    <property type="project" value="InterPro"/>
</dbReference>
<dbReference type="SUPFAM" id="SSF51735">
    <property type="entry name" value="NAD(P)-binding Rossmann-fold domains"/>
    <property type="match status" value="1"/>
</dbReference>
<dbReference type="GO" id="GO:0008270">
    <property type="term" value="F:zinc ion binding"/>
    <property type="evidence" value="ECO:0007669"/>
    <property type="project" value="InterPro"/>
</dbReference>
<dbReference type="Pfam" id="PF00107">
    <property type="entry name" value="ADH_zinc_N"/>
    <property type="match status" value="1"/>
</dbReference>
<dbReference type="InterPro" id="IPR020843">
    <property type="entry name" value="ER"/>
</dbReference>
<dbReference type="InterPro" id="IPR036291">
    <property type="entry name" value="NAD(P)-bd_dom_sf"/>
</dbReference>
<comment type="caution">
    <text evidence="2">The sequence shown here is derived from an EMBL/GenBank/DDBJ whole genome shotgun (WGS) entry which is preliminary data.</text>
</comment>
<evidence type="ECO:0000259" key="1">
    <source>
        <dbReference type="SMART" id="SM00829"/>
    </source>
</evidence>
<dbReference type="InterPro" id="IPR051397">
    <property type="entry name" value="Zn-ADH-like_protein"/>
</dbReference>
<accession>A0A1E3K4P5</accession>
<dbReference type="SUPFAM" id="SSF50129">
    <property type="entry name" value="GroES-like"/>
    <property type="match status" value="1"/>
</dbReference>
<protein>
    <recommendedName>
        <fullName evidence="1">Enoyl reductase (ER) domain-containing protein</fullName>
    </recommendedName>
</protein>
<dbReference type="EMBL" id="MEKH01000005">
    <property type="protein sequence ID" value="ODO08021.1"/>
    <property type="molecule type" value="Genomic_DNA"/>
</dbReference>
<dbReference type="InterPro" id="IPR013149">
    <property type="entry name" value="ADH-like_C"/>
</dbReference>
<dbReference type="Proteomes" id="UP000095149">
    <property type="component" value="Unassembled WGS sequence"/>
</dbReference>
<feature type="domain" description="Enoyl reductase (ER)" evidence="1">
    <location>
        <begin position="30"/>
        <end position="347"/>
    </location>
</feature>
<dbReference type="InterPro" id="IPR013154">
    <property type="entry name" value="ADH-like_N"/>
</dbReference>
<dbReference type="Pfam" id="PF08240">
    <property type="entry name" value="ADH_N"/>
    <property type="match status" value="1"/>
</dbReference>
<evidence type="ECO:0000313" key="3">
    <source>
        <dbReference type="Proteomes" id="UP000095149"/>
    </source>
</evidence>
<dbReference type="Gene3D" id="3.90.180.10">
    <property type="entry name" value="Medium-chain alcohol dehydrogenases, catalytic domain"/>
    <property type="match status" value="1"/>
</dbReference>
<dbReference type="PANTHER" id="PTHR43677:SF4">
    <property type="entry name" value="QUINONE OXIDOREDUCTASE-LIKE PROTEIN 2"/>
    <property type="match status" value="1"/>
</dbReference>
<dbReference type="PROSITE" id="PS01162">
    <property type="entry name" value="QOR_ZETA_CRYSTAL"/>
    <property type="match status" value="1"/>
</dbReference>
<dbReference type="SMART" id="SM00829">
    <property type="entry name" value="PKS_ER"/>
    <property type="match status" value="1"/>
</dbReference>
<organism evidence="2 3">
    <name type="scientific">Cryptococcus amylolentus CBS 6273</name>
    <dbReference type="NCBI Taxonomy" id="1296118"/>
    <lineage>
        <taxon>Eukaryota</taxon>
        <taxon>Fungi</taxon>
        <taxon>Dikarya</taxon>
        <taxon>Basidiomycota</taxon>
        <taxon>Agaricomycotina</taxon>
        <taxon>Tremellomycetes</taxon>
        <taxon>Tremellales</taxon>
        <taxon>Cryptococcaceae</taxon>
        <taxon>Cryptococcus</taxon>
    </lineage>
</organism>
<dbReference type="PANTHER" id="PTHR43677">
    <property type="entry name" value="SHORT-CHAIN DEHYDROGENASE/REDUCTASE"/>
    <property type="match status" value="1"/>
</dbReference>
<gene>
    <name evidence="2" type="ORF">I350_03604</name>
</gene>
<dbReference type="Gene3D" id="3.40.50.720">
    <property type="entry name" value="NAD(P)-binding Rossmann-like Domain"/>
    <property type="match status" value="1"/>
</dbReference>
<dbReference type="InterPro" id="IPR011032">
    <property type="entry name" value="GroES-like_sf"/>
</dbReference>
<evidence type="ECO:0000313" key="2">
    <source>
        <dbReference type="EMBL" id="ODO08021.1"/>
    </source>
</evidence>
<dbReference type="InterPro" id="IPR002364">
    <property type="entry name" value="Quin_OxRdtase/zeta-crystal_CS"/>
</dbReference>
<dbReference type="AlphaFoldDB" id="A0A1E3K4P5"/>
<dbReference type="CDD" id="cd08241">
    <property type="entry name" value="QOR1"/>
    <property type="match status" value="1"/>
</dbReference>
<dbReference type="GO" id="GO:0005739">
    <property type="term" value="C:mitochondrion"/>
    <property type="evidence" value="ECO:0007669"/>
    <property type="project" value="TreeGrafter"/>
</dbReference>
<reference evidence="2 3" key="1">
    <citation type="submission" date="2016-06" db="EMBL/GenBank/DDBJ databases">
        <title>Evolution of pathogenesis and genome organization in the Tremellales.</title>
        <authorList>
            <person name="Cuomo C."/>
            <person name="Litvintseva A."/>
            <person name="Heitman J."/>
            <person name="Chen Y."/>
            <person name="Sun S."/>
            <person name="Springer D."/>
            <person name="Dromer F."/>
            <person name="Young S."/>
            <person name="Zeng Q."/>
            <person name="Chapman S."/>
            <person name="Gujja S."/>
            <person name="Saif S."/>
            <person name="Birren B."/>
        </authorList>
    </citation>
    <scope>NUCLEOTIDE SEQUENCE [LARGE SCALE GENOMIC DNA]</scope>
    <source>
        <strain evidence="2 3">CBS 6273</strain>
    </source>
</reference>
<name>A0A1E3K4P5_9TREE</name>